<evidence type="ECO:0000313" key="3">
    <source>
        <dbReference type="Proteomes" id="UP001239994"/>
    </source>
</evidence>
<keyword evidence="3" id="KW-1185">Reference proteome</keyword>
<proteinExistence type="predicted"/>
<gene>
    <name evidence="2" type="ORF">P4O66_005922</name>
</gene>
<dbReference type="Proteomes" id="UP001239994">
    <property type="component" value="Unassembled WGS sequence"/>
</dbReference>
<dbReference type="EMBL" id="JAROKS010000010">
    <property type="protein sequence ID" value="KAK1800730.1"/>
    <property type="molecule type" value="Genomic_DNA"/>
</dbReference>
<feature type="region of interest" description="Disordered" evidence="1">
    <location>
        <begin position="106"/>
        <end position="182"/>
    </location>
</feature>
<accession>A0AAD9DYV8</accession>
<organism evidence="2 3">
    <name type="scientific">Electrophorus voltai</name>
    <dbReference type="NCBI Taxonomy" id="2609070"/>
    <lineage>
        <taxon>Eukaryota</taxon>
        <taxon>Metazoa</taxon>
        <taxon>Chordata</taxon>
        <taxon>Craniata</taxon>
        <taxon>Vertebrata</taxon>
        <taxon>Euteleostomi</taxon>
        <taxon>Actinopterygii</taxon>
        <taxon>Neopterygii</taxon>
        <taxon>Teleostei</taxon>
        <taxon>Ostariophysi</taxon>
        <taxon>Gymnotiformes</taxon>
        <taxon>Gymnotoidei</taxon>
        <taxon>Gymnotidae</taxon>
        <taxon>Electrophorus</taxon>
    </lineage>
</organism>
<evidence type="ECO:0000313" key="2">
    <source>
        <dbReference type="EMBL" id="KAK1800730.1"/>
    </source>
</evidence>
<comment type="caution">
    <text evidence="2">The sequence shown here is derived from an EMBL/GenBank/DDBJ whole genome shotgun (WGS) entry which is preliminary data.</text>
</comment>
<evidence type="ECO:0000256" key="1">
    <source>
        <dbReference type="SAM" id="MobiDB-lite"/>
    </source>
</evidence>
<feature type="non-terminal residue" evidence="2">
    <location>
        <position position="1"/>
    </location>
</feature>
<feature type="region of interest" description="Disordered" evidence="1">
    <location>
        <begin position="1"/>
        <end position="20"/>
    </location>
</feature>
<reference evidence="2" key="1">
    <citation type="submission" date="2023-03" db="EMBL/GenBank/DDBJ databases">
        <title>Electrophorus voltai genome.</title>
        <authorList>
            <person name="Bian C."/>
        </authorList>
    </citation>
    <scope>NUCLEOTIDE SEQUENCE</scope>
    <source>
        <strain evidence="2">CB-2022</strain>
        <tissue evidence="2">Muscle</tissue>
    </source>
</reference>
<protein>
    <submittedName>
        <fullName evidence="2">Uncharacterized protein</fullName>
    </submittedName>
</protein>
<feature type="compositionally biased region" description="Low complexity" evidence="1">
    <location>
        <begin position="115"/>
        <end position="126"/>
    </location>
</feature>
<name>A0AAD9DYV8_9TELE</name>
<sequence>EESATGRSWEGPECGPGLDFAESYGPTLDYRDWYNPGLGGECRDVSLRLDSEFDCGEDPSMEVEEVLYGHSPSVSNTASADYHSDEPLVPKVPLKASCRAHHSEASKLPHVMFRETSPSSEETPSTRAHSLGTHATVPKLHSSKKEAIPVPTPERGKVAGMPPKMGAQKSLPHKSARGDPPQEGWTSAQLVVCASHFVPLSVSAFICQCFCPCVCCHPGPCPCPLCPAHAGPCQVTWSSGFRNIG</sequence>
<dbReference type="AlphaFoldDB" id="A0AAD9DYV8"/>